<dbReference type="PANTHER" id="PTHR42923:SF17">
    <property type="entry name" value="AMINE OXIDASE DOMAIN-CONTAINING PROTEIN"/>
    <property type="match status" value="1"/>
</dbReference>
<name>A0AA40CF41_9PEZI</name>
<feature type="domain" description="Amine oxidase" evidence="1">
    <location>
        <begin position="18"/>
        <end position="292"/>
    </location>
</feature>
<dbReference type="Gene3D" id="3.50.50.60">
    <property type="entry name" value="FAD/NAD(P)-binding domain"/>
    <property type="match status" value="1"/>
</dbReference>
<comment type="caution">
    <text evidence="2">The sequence shown here is derived from an EMBL/GenBank/DDBJ whole genome shotgun (WGS) entry which is preliminary data.</text>
</comment>
<keyword evidence="3" id="KW-1185">Reference proteome</keyword>
<dbReference type="InterPro" id="IPR050464">
    <property type="entry name" value="Zeta_carotene_desat/Oxidored"/>
</dbReference>
<dbReference type="InterPro" id="IPR036188">
    <property type="entry name" value="FAD/NAD-bd_sf"/>
</dbReference>
<evidence type="ECO:0000313" key="3">
    <source>
        <dbReference type="Proteomes" id="UP001174934"/>
    </source>
</evidence>
<accession>A0AA40CF41</accession>
<dbReference type="EMBL" id="JAULSR010000001">
    <property type="protein sequence ID" value="KAK0635123.1"/>
    <property type="molecule type" value="Genomic_DNA"/>
</dbReference>
<dbReference type="InterPro" id="IPR002937">
    <property type="entry name" value="Amino_oxidase"/>
</dbReference>
<protein>
    <submittedName>
        <fullName evidence="2">Amine oxidase</fullName>
    </submittedName>
</protein>
<evidence type="ECO:0000313" key="2">
    <source>
        <dbReference type="EMBL" id="KAK0635123.1"/>
    </source>
</evidence>
<dbReference type="Gene3D" id="1.10.3110.10">
    <property type="entry name" value="protoporphyrinogen ix oxidase, domain 3"/>
    <property type="match status" value="1"/>
</dbReference>
<dbReference type="SUPFAM" id="SSF51905">
    <property type="entry name" value="FAD/NAD(P)-binding domain"/>
    <property type="match status" value="1"/>
</dbReference>
<dbReference type="Proteomes" id="UP001174934">
    <property type="component" value="Unassembled WGS sequence"/>
</dbReference>
<evidence type="ECO:0000259" key="1">
    <source>
        <dbReference type="Pfam" id="PF01593"/>
    </source>
</evidence>
<dbReference type="AlphaFoldDB" id="A0AA40CF41"/>
<dbReference type="Gene3D" id="3.90.660.20">
    <property type="entry name" value="Protoporphyrinogen oxidase, mitochondrial, domain 2"/>
    <property type="match status" value="1"/>
</dbReference>
<organism evidence="2 3">
    <name type="scientific">Bombardia bombarda</name>
    <dbReference type="NCBI Taxonomy" id="252184"/>
    <lineage>
        <taxon>Eukaryota</taxon>
        <taxon>Fungi</taxon>
        <taxon>Dikarya</taxon>
        <taxon>Ascomycota</taxon>
        <taxon>Pezizomycotina</taxon>
        <taxon>Sordariomycetes</taxon>
        <taxon>Sordariomycetidae</taxon>
        <taxon>Sordariales</taxon>
        <taxon>Lasiosphaeriaceae</taxon>
        <taxon>Bombardia</taxon>
    </lineage>
</organism>
<gene>
    <name evidence="2" type="ORF">B0T17DRAFT_483128</name>
</gene>
<proteinExistence type="predicted"/>
<dbReference type="Pfam" id="PF01593">
    <property type="entry name" value="Amino_oxidase"/>
    <property type="match status" value="1"/>
</dbReference>
<reference evidence="2" key="1">
    <citation type="submission" date="2023-06" db="EMBL/GenBank/DDBJ databases">
        <title>Genome-scale phylogeny and comparative genomics of the fungal order Sordariales.</title>
        <authorList>
            <consortium name="Lawrence Berkeley National Laboratory"/>
            <person name="Hensen N."/>
            <person name="Bonometti L."/>
            <person name="Westerberg I."/>
            <person name="Brannstrom I.O."/>
            <person name="Guillou S."/>
            <person name="Cros-Aarteil S."/>
            <person name="Calhoun S."/>
            <person name="Haridas S."/>
            <person name="Kuo A."/>
            <person name="Mondo S."/>
            <person name="Pangilinan J."/>
            <person name="Riley R."/>
            <person name="LaButti K."/>
            <person name="Andreopoulos B."/>
            <person name="Lipzen A."/>
            <person name="Chen C."/>
            <person name="Yanf M."/>
            <person name="Daum C."/>
            <person name="Ng V."/>
            <person name="Clum A."/>
            <person name="Steindorff A."/>
            <person name="Ohm R."/>
            <person name="Martin F."/>
            <person name="Silar P."/>
            <person name="Natvig D."/>
            <person name="Lalanne C."/>
            <person name="Gautier V."/>
            <person name="Ament-velasquez S.L."/>
            <person name="Kruys A."/>
            <person name="Hutchinson M.I."/>
            <person name="Powell A.J."/>
            <person name="Barry K."/>
            <person name="Miller A.N."/>
            <person name="Grigoriev I.V."/>
            <person name="Debuchy R."/>
            <person name="Gladieux P."/>
            <person name="Thoren M.H."/>
            <person name="Johannesson H."/>
        </authorList>
    </citation>
    <scope>NUCLEOTIDE SEQUENCE</scope>
    <source>
        <strain evidence="2">SMH3391-2</strain>
    </source>
</reference>
<sequence length="534" mass="59709">MVNSFPRKKVAIVGSGCAGIAALWALNRSPHDVYLFEAADRLGGHTNTVEWVKGKYKVLVDTGFIVMNSATYPNFIKFLEKVRVPTDPTEMTFAVSRDNGLLEWAGAGLDALFCQRRNIFSGRMWRMIFDIIRFNQFALDVLIEEDSKAAGTLSNGHGAVRSEETIGEYLEREGYSDAFRDDYLIPMTAAVWSTSPDKCSLDFPSVTLIRFLWNHHLLTTVSERPPWLTISKGSKSYVDVVMKGFPPNHLRLNTQVESVTNEDDGRVRLNLAGGRSEVFDHVILATHGDQAYSIIRDSATNEERDILSNFRCSENTAVLHSDLSLMPESRKAWSSWNYMTKSSPLTGKGNIDQVCLTYNMNILQHIPRDTFGDVLVTLNPLHEPDPAKVQGRFTYDHPLYTPAAVRAQQRLPDIQNKRGISYAGAWTKYGFHEDGFSSGLYVAQEHLGARLPFAFTDSTFSRGRKPELQFADRLLRLFVVIVQLFLVIVWDRVSRLRGELGQQGKVVRKLTARVNGVGAGAGAGSVVVNGTKHD</sequence>
<dbReference type="PANTHER" id="PTHR42923">
    <property type="entry name" value="PROTOPORPHYRINOGEN OXIDASE"/>
    <property type="match status" value="1"/>
</dbReference>
<dbReference type="GO" id="GO:0016491">
    <property type="term" value="F:oxidoreductase activity"/>
    <property type="evidence" value="ECO:0007669"/>
    <property type="project" value="InterPro"/>
</dbReference>